<organism evidence="2">
    <name type="scientific">Bilobella aurantiaca</name>
    <name type="common">Springtail</name>
    <dbReference type="NCBI Taxonomy" id="106915"/>
    <lineage>
        <taxon>Eukaryota</taxon>
        <taxon>Metazoa</taxon>
        <taxon>Ecdysozoa</taxon>
        <taxon>Arthropoda</taxon>
        <taxon>Hexapoda</taxon>
        <taxon>Collembola</taxon>
        <taxon>Poduromorpha</taxon>
        <taxon>Poduroidea</taxon>
        <taxon>Neanuridae</taxon>
        <taxon>Neanurinae</taxon>
        <taxon>Paleonurini</taxon>
        <taxon>Bilobella</taxon>
    </lineage>
</organism>
<dbReference type="GeneID" id="6870561"/>
<protein>
    <submittedName>
        <fullName evidence="2">ATP synthase F0 subunit 8</fullName>
    </submittedName>
</protein>
<accession>B5KMC3</accession>
<keyword evidence="1" id="KW-0812">Transmembrane</keyword>
<reference evidence="2" key="1">
    <citation type="submission" date="2007-08" db="EMBL/GenBank/DDBJ databases">
        <title>Mitogenomic analysis of Collembolan species.</title>
        <authorList>
            <person name="Carapelli A."/>
            <person name="Comandi S."/>
            <person name="Nardi F."/>
            <person name="Frati F."/>
        </authorList>
    </citation>
    <scope>NUCLEOTIDE SEQUENCE</scope>
</reference>
<sequence>MPQMSAMNWIILLMMFIISLLMMSCKLYNFTSSKLNFLLNMPYSTPVFNKWSW</sequence>
<evidence type="ECO:0000256" key="1">
    <source>
        <dbReference type="SAM" id="Phobius"/>
    </source>
</evidence>
<dbReference type="CTD" id="4509"/>
<dbReference type="AlphaFoldDB" id="B5KMC3"/>
<dbReference type="EMBL" id="EU084034">
    <property type="protein sequence ID" value="ABS88966.1"/>
    <property type="molecule type" value="Genomic_DNA"/>
</dbReference>
<keyword evidence="1" id="KW-1133">Transmembrane helix</keyword>
<gene>
    <name evidence="2" type="primary">ATP8</name>
</gene>
<geneLocation type="mitochondrion" evidence="2"/>
<keyword evidence="2" id="KW-0496">Mitochondrion</keyword>
<evidence type="ECO:0000313" key="2">
    <source>
        <dbReference type="EMBL" id="ABS88966.1"/>
    </source>
</evidence>
<proteinExistence type="predicted"/>
<feature type="transmembrane region" description="Helical" evidence="1">
    <location>
        <begin position="6"/>
        <end position="25"/>
    </location>
</feature>
<dbReference type="RefSeq" id="YP_002213615.1">
    <property type="nucleotide sequence ID" value="NC_011195.1"/>
</dbReference>
<keyword evidence="1" id="KW-0472">Membrane</keyword>
<name>B5KMC3_BILAU</name>